<name>A0A409WS47_PSICY</name>
<feature type="region of interest" description="Disordered" evidence="1">
    <location>
        <begin position="98"/>
        <end position="125"/>
    </location>
</feature>
<evidence type="ECO:0000313" key="3">
    <source>
        <dbReference type="Proteomes" id="UP000283269"/>
    </source>
</evidence>
<dbReference type="Proteomes" id="UP000283269">
    <property type="component" value="Unassembled WGS sequence"/>
</dbReference>
<accession>A0A409WS47</accession>
<proteinExistence type="predicted"/>
<evidence type="ECO:0000256" key="1">
    <source>
        <dbReference type="SAM" id="MobiDB-lite"/>
    </source>
</evidence>
<evidence type="ECO:0000313" key="2">
    <source>
        <dbReference type="EMBL" id="PPQ81296.1"/>
    </source>
</evidence>
<keyword evidence="3" id="KW-1185">Reference proteome</keyword>
<comment type="caution">
    <text evidence="2">The sequence shown here is derived from an EMBL/GenBank/DDBJ whole genome shotgun (WGS) entry which is preliminary data.</text>
</comment>
<dbReference type="AlphaFoldDB" id="A0A409WS47"/>
<dbReference type="EMBL" id="NHYD01003267">
    <property type="protein sequence ID" value="PPQ81296.1"/>
    <property type="molecule type" value="Genomic_DNA"/>
</dbReference>
<organism evidence="2 3">
    <name type="scientific">Psilocybe cyanescens</name>
    <dbReference type="NCBI Taxonomy" id="93625"/>
    <lineage>
        <taxon>Eukaryota</taxon>
        <taxon>Fungi</taxon>
        <taxon>Dikarya</taxon>
        <taxon>Basidiomycota</taxon>
        <taxon>Agaricomycotina</taxon>
        <taxon>Agaricomycetes</taxon>
        <taxon>Agaricomycetidae</taxon>
        <taxon>Agaricales</taxon>
        <taxon>Agaricineae</taxon>
        <taxon>Strophariaceae</taxon>
        <taxon>Psilocybe</taxon>
    </lineage>
</organism>
<protein>
    <submittedName>
        <fullName evidence="2">Uncharacterized protein</fullName>
    </submittedName>
</protein>
<feature type="compositionally biased region" description="Basic and acidic residues" evidence="1">
    <location>
        <begin position="111"/>
        <end position="125"/>
    </location>
</feature>
<sequence>MSPFIILPLRKSHRIFPSKLSRRFTLAYSLFGTNFITVPRSAYLCLSLPLTAPDTTHPFSPLTAKATRDMDNQSATWNIKPDYGDGYEHSEHYEYFTEDNKQGENVNQNHETGEKTAPDTSRDLFDKTDELYRRWHRS</sequence>
<dbReference type="InParanoid" id="A0A409WS47"/>
<reference evidence="2 3" key="1">
    <citation type="journal article" date="2018" name="Evol. Lett.">
        <title>Horizontal gene cluster transfer increased hallucinogenic mushroom diversity.</title>
        <authorList>
            <person name="Reynolds H.T."/>
            <person name="Vijayakumar V."/>
            <person name="Gluck-Thaler E."/>
            <person name="Korotkin H.B."/>
            <person name="Matheny P.B."/>
            <person name="Slot J.C."/>
        </authorList>
    </citation>
    <scope>NUCLEOTIDE SEQUENCE [LARGE SCALE GENOMIC DNA]</scope>
    <source>
        <strain evidence="2 3">2631</strain>
    </source>
</reference>
<gene>
    <name evidence="2" type="ORF">CVT25_015075</name>
</gene>